<dbReference type="SUPFAM" id="SSF53335">
    <property type="entry name" value="S-adenosyl-L-methionine-dependent methyltransferases"/>
    <property type="match status" value="1"/>
</dbReference>
<dbReference type="InterPro" id="IPR041698">
    <property type="entry name" value="Methyltransf_25"/>
</dbReference>
<accession>A0A517NGN5</accession>
<dbReference type="GO" id="GO:0008168">
    <property type="term" value="F:methyltransferase activity"/>
    <property type="evidence" value="ECO:0007669"/>
    <property type="project" value="UniProtKB-KW"/>
</dbReference>
<dbReference type="KEGG" id="rlc:K227x_47000"/>
<dbReference type="RefSeq" id="WP_246146873.1">
    <property type="nucleotide sequence ID" value="NZ_CP036525.1"/>
</dbReference>
<sequence length="215" mass="24467">MIKQTIKSALGIGKKPESVGQQQPGFYDDMYASSEEYRKPFWQSRYYFLWTVLVERLRTGGASQVLEIGCGSGQFAELLYRDLNLGYLGVDISQEGIRQATQKGLANYRFETADAIQSPILTDASYDTVVCTEVLEHIEQDLEMIQRIKAGTRCLCTIPNFPYVSHVRHFASCREVTERYGGLFDDFSVWGLAGTHREGVVYYLFDGVRRDQLVE</sequence>
<reference evidence="5 6" key="1">
    <citation type="submission" date="2019-02" db="EMBL/GenBank/DDBJ databases">
        <title>Deep-cultivation of Planctomycetes and their phenomic and genomic characterization uncovers novel biology.</title>
        <authorList>
            <person name="Wiegand S."/>
            <person name="Jogler M."/>
            <person name="Boedeker C."/>
            <person name="Pinto D."/>
            <person name="Vollmers J."/>
            <person name="Rivas-Marin E."/>
            <person name="Kohn T."/>
            <person name="Peeters S.H."/>
            <person name="Heuer A."/>
            <person name="Rast P."/>
            <person name="Oberbeckmann S."/>
            <person name="Bunk B."/>
            <person name="Jeske O."/>
            <person name="Meyerdierks A."/>
            <person name="Storesund J.E."/>
            <person name="Kallscheuer N."/>
            <person name="Luecker S."/>
            <person name="Lage O.M."/>
            <person name="Pohl T."/>
            <person name="Merkel B.J."/>
            <person name="Hornburger P."/>
            <person name="Mueller R.-W."/>
            <person name="Bruemmer F."/>
            <person name="Labrenz M."/>
            <person name="Spormann A.M."/>
            <person name="Op den Camp H."/>
            <person name="Overmann J."/>
            <person name="Amann R."/>
            <person name="Jetten M.S.M."/>
            <person name="Mascher T."/>
            <person name="Medema M.H."/>
            <person name="Devos D.P."/>
            <person name="Kaster A.-K."/>
            <person name="Ovreas L."/>
            <person name="Rohde M."/>
            <person name="Galperin M.Y."/>
            <person name="Jogler C."/>
        </authorList>
    </citation>
    <scope>NUCLEOTIDE SEQUENCE [LARGE SCALE GENOMIC DNA]</scope>
    <source>
        <strain evidence="5 6">K22_7</strain>
    </source>
</reference>
<organism evidence="5 6">
    <name type="scientific">Rubripirellula lacrimiformis</name>
    <dbReference type="NCBI Taxonomy" id="1930273"/>
    <lineage>
        <taxon>Bacteria</taxon>
        <taxon>Pseudomonadati</taxon>
        <taxon>Planctomycetota</taxon>
        <taxon>Planctomycetia</taxon>
        <taxon>Pirellulales</taxon>
        <taxon>Pirellulaceae</taxon>
        <taxon>Rubripirellula</taxon>
    </lineage>
</organism>
<dbReference type="Proteomes" id="UP000318538">
    <property type="component" value="Chromosome"/>
</dbReference>
<dbReference type="AlphaFoldDB" id="A0A517NGN5"/>
<evidence type="ECO:0000256" key="3">
    <source>
        <dbReference type="ARBA" id="ARBA00022691"/>
    </source>
</evidence>
<dbReference type="PANTHER" id="PTHR43464">
    <property type="entry name" value="METHYLTRANSFERASE"/>
    <property type="match status" value="1"/>
</dbReference>
<dbReference type="CDD" id="cd02440">
    <property type="entry name" value="AdoMet_MTases"/>
    <property type="match status" value="1"/>
</dbReference>
<proteinExistence type="predicted"/>
<evidence type="ECO:0000256" key="1">
    <source>
        <dbReference type="ARBA" id="ARBA00022603"/>
    </source>
</evidence>
<dbReference type="Pfam" id="PF13649">
    <property type="entry name" value="Methyltransf_25"/>
    <property type="match status" value="1"/>
</dbReference>
<feature type="domain" description="Methyltransferase" evidence="4">
    <location>
        <begin position="65"/>
        <end position="148"/>
    </location>
</feature>
<dbReference type="EMBL" id="CP036525">
    <property type="protein sequence ID" value="QDT06291.1"/>
    <property type="molecule type" value="Genomic_DNA"/>
</dbReference>
<evidence type="ECO:0000313" key="6">
    <source>
        <dbReference type="Proteomes" id="UP000318538"/>
    </source>
</evidence>
<keyword evidence="1" id="KW-0489">Methyltransferase</keyword>
<protein>
    <recommendedName>
        <fullName evidence="4">Methyltransferase domain-containing protein</fullName>
    </recommendedName>
</protein>
<dbReference type="GO" id="GO:0032259">
    <property type="term" value="P:methylation"/>
    <property type="evidence" value="ECO:0007669"/>
    <property type="project" value="UniProtKB-KW"/>
</dbReference>
<evidence type="ECO:0000256" key="2">
    <source>
        <dbReference type="ARBA" id="ARBA00022679"/>
    </source>
</evidence>
<dbReference type="Gene3D" id="3.40.50.150">
    <property type="entry name" value="Vaccinia Virus protein VP39"/>
    <property type="match status" value="1"/>
</dbReference>
<dbReference type="PANTHER" id="PTHR43464:SF19">
    <property type="entry name" value="UBIQUINONE BIOSYNTHESIS O-METHYLTRANSFERASE, MITOCHONDRIAL"/>
    <property type="match status" value="1"/>
</dbReference>
<evidence type="ECO:0000259" key="4">
    <source>
        <dbReference type="Pfam" id="PF13649"/>
    </source>
</evidence>
<keyword evidence="6" id="KW-1185">Reference proteome</keyword>
<keyword evidence="2" id="KW-0808">Transferase</keyword>
<evidence type="ECO:0000313" key="5">
    <source>
        <dbReference type="EMBL" id="QDT06291.1"/>
    </source>
</evidence>
<gene>
    <name evidence="5" type="ORF">K227x_47000</name>
</gene>
<name>A0A517NGN5_9BACT</name>
<keyword evidence="3" id="KW-0949">S-adenosyl-L-methionine</keyword>
<dbReference type="InterPro" id="IPR029063">
    <property type="entry name" value="SAM-dependent_MTases_sf"/>
</dbReference>